<protein>
    <recommendedName>
        <fullName evidence="5">NADH dehydrogenase [ubiquinone] 1 beta subcomplex subunit 7</fullName>
    </recommendedName>
</protein>
<evidence type="ECO:0000256" key="11">
    <source>
        <dbReference type="ARBA" id="ARBA00023136"/>
    </source>
</evidence>
<gene>
    <name evidence="13" type="primary">Mo04954</name>
    <name evidence="13" type="ORF">E5Q_04954</name>
</gene>
<evidence type="ECO:0000256" key="10">
    <source>
        <dbReference type="ARBA" id="ARBA00023128"/>
    </source>
</evidence>
<proteinExistence type="inferred from homology"/>
<dbReference type="PANTHER" id="PTHR20900">
    <property type="entry name" value="NADH:UBIQUINONE OXIDOREDUCTASE B18-LIKE SUBUNIT"/>
    <property type="match status" value="1"/>
</dbReference>
<evidence type="ECO:0000256" key="5">
    <source>
        <dbReference type="ARBA" id="ARBA00018677"/>
    </source>
</evidence>
<comment type="similarity">
    <text evidence="4">Belongs to the complex I NDUFB7 subunit family.</text>
</comment>
<comment type="function">
    <text evidence="1">Accessory subunit of the mitochondrial membrane respiratory chain NADH dehydrogenase (Complex I), that is believed not to be involved in catalysis. Complex I functions in the transfer of electrons from NADH to the respiratory chain. The immediate electron acceptor for the enzyme is believed to be ubiquinone.</text>
</comment>
<evidence type="ECO:0000256" key="1">
    <source>
        <dbReference type="ARBA" id="ARBA00003195"/>
    </source>
</evidence>
<evidence type="ECO:0000256" key="9">
    <source>
        <dbReference type="ARBA" id="ARBA00022982"/>
    </source>
</evidence>
<reference evidence="13 14" key="2">
    <citation type="journal article" date="2012" name="Open Biol.">
        <title>Characteristics of nucleosomes and linker DNA regions on the genome of the basidiomycete Mixia osmundae revealed by mono- and dinucleosome mapping.</title>
        <authorList>
            <person name="Nishida H."/>
            <person name="Kondo S."/>
            <person name="Matsumoto T."/>
            <person name="Suzuki Y."/>
            <person name="Yoshikawa H."/>
            <person name="Taylor T.D."/>
            <person name="Sugiyama J."/>
        </authorList>
    </citation>
    <scope>NUCLEOTIDE SEQUENCE [LARGE SCALE GENOMIC DNA]</scope>
    <source>
        <strain evidence="14">CBS 9802 / IAM 14324 / JCM 22182 / KY 12970</strain>
    </source>
</reference>
<dbReference type="eggNOG" id="KOG3468">
    <property type="taxonomic scope" value="Eukaryota"/>
</dbReference>
<name>G7E611_MIXOS</name>
<dbReference type="AlphaFoldDB" id="G7E611"/>
<evidence type="ECO:0000256" key="2">
    <source>
        <dbReference type="ARBA" id="ARBA00004569"/>
    </source>
</evidence>
<dbReference type="InParanoid" id="G7E611"/>
<reference evidence="13 14" key="1">
    <citation type="journal article" date="2011" name="J. Gen. Appl. Microbiol.">
        <title>Draft genome sequencing of the enigmatic basidiomycete Mixia osmundae.</title>
        <authorList>
            <person name="Nishida H."/>
            <person name="Nagatsuka Y."/>
            <person name="Sugiyama J."/>
        </authorList>
    </citation>
    <scope>NUCLEOTIDE SEQUENCE [LARGE SCALE GENOMIC DNA]</scope>
    <source>
        <strain evidence="14">CBS 9802 / IAM 14324 / JCM 22182 / KY 12970</strain>
    </source>
</reference>
<evidence type="ECO:0000256" key="4">
    <source>
        <dbReference type="ARBA" id="ARBA00008006"/>
    </source>
</evidence>
<evidence type="ECO:0000313" key="14">
    <source>
        <dbReference type="Proteomes" id="UP000009131"/>
    </source>
</evidence>
<evidence type="ECO:0000256" key="6">
    <source>
        <dbReference type="ARBA" id="ARBA00022448"/>
    </source>
</evidence>
<evidence type="ECO:0000313" key="13">
    <source>
        <dbReference type="EMBL" id="GAA98271.1"/>
    </source>
</evidence>
<organism evidence="13 14">
    <name type="scientific">Mixia osmundae (strain CBS 9802 / IAM 14324 / JCM 22182 / KY 12970)</name>
    <dbReference type="NCBI Taxonomy" id="764103"/>
    <lineage>
        <taxon>Eukaryota</taxon>
        <taxon>Fungi</taxon>
        <taxon>Dikarya</taxon>
        <taxon>Basidiomycota</taxon>
        <taxon>Pucciniomycotina</taxon>
        <taxon>Mixiomycetes</taxon>
        <taxon>Mixiales</taxon>
        <taxon>Mixiaceae</taxon>
        <taxon>Mixia</taxon>
    </lineage>
</organism>
<dbReference type="PANTHER" id="PTHR20900:SF0">
    <property type="entry name" value="NADH DEHYDROGENASE [UBIQUINONE] 1 BETA SUBCOMPLEX SUBUNIT 7"/>
    <property type="match status" value="1"/>
</dbReference>
<evidence type="ECO:0000256" key="7">
    <source>
        <dbReference type="ARBA" id="ARBA00022660"/>
    </source>
</evidence>
<dbReference type="STRING" id="764103.G7E611"/>
<accession>G7E611</accession>
<evidence type="ECO:0000256" key="12">
    <source>
        <dbReference type="ARBA" id="ARBA00023157"/>
    </source>
</evidence>
<evidence type="ECO:0000256" key="8">
    <source>
        <dbReference type="ARBA" id="ARBA00022792"/>
    </source>
</evidence>
<keyword evidence="14" id="KW-1185">Reference proteome</keyword>
<keyword evidence="8" id="KW-0999">Mitochondrion inner membrane</keyword>
<keyword evidence="6" id="KW-0813">Transport</keyword>
<dbReference type="GO" id="GO:0005743">
    <property type="term" value="C:mitochondrial inner membrane"/>
    <property type="evidence" value="ECO:0007669"/>
    <property type="project" value="UniProtKB-SubCell"/>
</dbReference>
<evidence type="ECO:0000256" key="3">
    <source>
        <dbReference type="ARBA" id="ARBA00004637"/>
    </source>
</evidence>
<dbReference type="OrthoDB" id="268414at2759"/>
<dbReference type="Proteomes" id="UP000009131">
    <property type="component" value="Unassembled WGS sequence"/>
</dbReference>
<dbReference type="Pfam" id="PF05676">
    <property type="entry name" value="NDUF_B7"/>
    <property type="match status" value="1"/>
</dbReference>
<keyword evidence="10" id="KW-0496">Mitochondrion</keyword>
<sequence length="39" mass="4602">MAKARLPLGWRDNCAGLLIPLNKCRHENFYLPWKCTDEK</sequence>
<comment type="caution">
    <text evidence="13">The sequence shown here is derived from an EMBL/GenBank/DDBJ whole genome shotgun (WGS) entry which is preliminary data.</text>
</comment>
<keyword evidence="7" id="KW-0679">Respiratory chain</keyword>
<dbReference type="InterPro" id="IPR008698">
    <property type="entry name" value="NDUB7"/>
</dbReference>
<dbReference type="EMBL" id="BABT02000150">
    <property type="protein sequence ID" value="GAA98271.1"/>
    <property type="molecule type" value="Genomic_DNA"/>
</dbReference>
<keyword evidence="11" id="KW-0472">Membrane</keyword>
<keyword evidence="9" id="KW-0249">Electron transport</keyword>
<keyword evidence="12" id="KW-1015">Disulfide bond</keyword>
<comment type="subcellular location">
    <subcellularLocation>
        <location evidence="3">Mitochondrion inner membrane</location>
        <topology evidence="3">Peripheral membrane protein</topology>
    </subcellularLocation>
    <subcellularLocation>
        <location evidence="2">Mitochondrion intermembrane space</location>
    </subcellularLocation>
</comment>
<dbReference type="PROSITE" id="PS51808">
    <property type="entry name" value="CHCH"/>
    <property type="match status" value="1"/>
</dbReference>
<dbReference type="HOGENOM" id="CLU_3320190_0_0_1"/>
<dbReference type="GO" id="GO:0005758">
    <property type="term" value="C:mitochondrial intermembrane space"/>
    <property type="evidence" value="ECO:0007669"/>
    <property type="project" value="UniProtKB-SubCell"/>
</dbReference>